<dbReference type="SUPFAM" id="SSF103481">
    <property type="entry name" value="Multidrug resistance efflux transporter EmrE"/>
    <property type="match status" value="2"/>
</dbReference>
<proteinExistence type="inferred from homology"/>
<dbReference type="InterPro" id="IPR037185">
    <property type="entry name" value="EmrE-like"/>
</dbReference>
<evidence type="ECO:0000313" key="9">
    <source>
        <dbReference type="Proteomes" id="UP001203284"/>
    </source>
</evidence>
<keyword evidence="5 6" id="KW-0472">Membrane</keyword>
<feature type="transmembrane region" description="Helical" evidence="6">
    <location>
        <begin position="122"/>
        <end position="144"/>
    </location>
</feature>
<feature type="domain" description="EamA" evidence="7">
    <location>
        <begin position="181"/>
        <end position="313"/>
    </location>
</feature>
<accession>A0ABT0DAQ3</accession>
<feature type="transmembrane region" description="Helical" evidence="6">
    <location>
        <begin position="179"/>
        <end position="197"/>
    </location>
</feature>
<dbReference type="RefSeq" id="WP_247028618.1">
    <property type="nucleotide sequence ID" value="NZ_JALKCH010000005.1"/>
</dbReference>
<feature type="transmembrane region" description="Helical" evidence="6">
    <location>
        <begin position="65"/>
        <end position="83"/>
    </location>
</feature>
<comment type="similarity">
    <text evidence="2">Belongs to the EamA transporter family.</text>
</comment>
<keyword evidence="4 6" id="KW-1133">Transmembrane helix</keyword>
<feature type="transmembrane region" description="Helical" evidence="6">
    <location>
        <begin position="156"/>
        <end position="173"/>
    </location>
</feature>
<feature type="transmembrane region" description="Helical" evidence="6">
    <location>
        <begin position="95"/>
        <end position="116"/>
    </location>
</feature>
<comment type="caution">
    <text evidence="8">The sequence shown here is derived from an EMBL/GenBank/DDBJ whole genome shotgun (WGS) entry which is preliminary data.</text>
</comment>
<feature type="transmembrane region" description="Helical" evidence="6">
    <location>
        <begin position="296"/>
        <end position="314"/>
    </location>
</feature>
<feature type="transmembrane region" description="Helical" evidence="6">
    <location>
        <begin position="39"/>
        <end position="59"/>
    </location>
</feature>
<feature type="domain" description="EamA" evidence="7">
    <location>
        <begin position="40"/>
        <end position="167"/>
    </location>
</feature>
<evidence type="ECO:0000256" key="6">
    <source>
        <dbReference type="SAM" id="Phobius"/>
    </source>
</evidence>
<evidence type="ECO:0000256" key="2">
    <source>
        <dbReference type="ARBA" id="ARBA00007362"/>
    </source>
</evidence>
<dbReference type="PANTHER" id="PTHR32322">
    <property type="entry name" value="INNER MEMBRANE TRANSPORTER"/>
    <property type="match status" value="1"/>
</dbReference>
<dbReference type="EMBL" id="JALKCH010000005">
    <property type="protein sequence ID" value="MCK0197043.1"/>
    <property type="molecule type" value="Genomic_DNA"/>
</dbReference>
<evidence type="ECO:0000256" key="5">
    <source>
        <dbReference type="ARBA" id="ARBA00023136"/>
    </source>
</evidence>
<feature type="transmembrane region" description="Helical" evidence="6">
    <location>
        <begin position="273"/>
        <end position="290"/>
    </location>
</feature>
<comment type="subcellular location">
    <subcellularLocation>
        <location evidence="1">Membrane</location>
        <topology evidence="1">Multi-pass membrane protein</topology>
    </subcellularLocation>
</comment>
<feature type="transmembrane region" description="Helical" evidence="6">
    <location>
        <begin position="209"/>
        <end position="228"/>
    </location>
</feature>
<dbReference type="Proteomes" id="UP001203284">
    <property type="component" value="Unassembled WGS sequence"/>
</dbReference>
<organism evidence="8 9">
    <name type="scientific">Ancylobacter crimeensis</name>
    <dbReference type="NCBI Taxonomy" id="2579147"/>
    <lineage>
        <taxon>Bacteria</taxon>
        <taxon>Pseudomonadati</taxon>
        <taxon>Pseudomonadota</taxon>
        <taxon>Alphaproteobacteria</taxon>
        <taxon>Hyphomicrobiales</taxon>
        <taxon>Xanthobacteraceae</taxon>
        <taxon>Ancylobacter</taxon>
    </lineage>
</organism>
<evidence type="ECO:0000256" key="1">
    <source>
        <dbReference type="ARBA" id="ARBA00004141"/>
    </source>
</evidence>
<evidence type="ECO:0000256" key="3">
    <source>
        <dbReference type="ARBA" id="ARBA00022692"/>
    </source>
</evidence>
<evidence type="ECO:0000313" key="8">
    <source>
        <dbReference type="EMBL" id="MCK0197043.1"/>
    </source>
</evidence>
<feature type="transmembrane region" description="Helical" evidence="6">
    <location>
        <begin position="234"/>
        <end position="261"/>
    </location>
</feature>
<sequence>MSDRSATERSGRERLSVEDSAPRAVVAPHKPLWLQAAPVIFLLLWSGGFAVAKVGILYTGPFTLLAWRYGIVLLILLPLIAWFRPPFPRNPRAYLHLVVIGFLIQVLYFNLSYFAFRFGVSAGALSLIVSLQPIVVGLAAPLLAGESVGAKRWGGLLLGLAGAALVIVSRAAVEVTAPVTVFLAIGALLAMCSAALYEKRFGTPQHPLIANGVQYAVGFVCTLPLAFIMEDGHVIWSVPFIGALAYLIIGNSLIAISLYLAMIRAGEVSRVSALFFLVPPCSALIAWLLVGEAMPPLAWAGMALAAAGVALASMQRLPWQRTAGR</sequence>
<evidence type="ECO:0000256" key="4">
    <source>
        <dbReference type="ARBA" id="ARBA00022989"/>
    </source>
</evidence>
<dbReference type="InterPro" id="IPR000620">
    <property type="entry name" value="EamA_dom"/>
</dbReference>
<evidence type="ECO:0000259" key="7">
    <source>
        <dbReference type="Pfam" id="PF00892"/>
    </source>
</evidence>
<keyword evidence="9" id="KW-1185">Reference proteome</keyword>
<gene>
    <name evidence="8" type="ORF">MWN34_08970</name>
</gene>
<reference evidence="8 9" key="1">
    <citation type="submission" date="2022-04" db="EMBL/GenBank/DDBJ databases">
        <authorList>
            <person name="Grouzdev D.S."/>
            <person name="Pantiukh K.S."/>
            <person name="Krutkina M.S."/>
        </authorList>
    </citation>
    <scope>NUCLEOTIDE SEQUENCE [LARGE SCALE GENOMIC DNA]</scope>
    <source>
        <strain evidence="8 9">6x-1</strain>
    </source>
</reference>
<dbReference type="InterPro" id="IPR050638">
    <property type="entry name" value="AA-Vitamin_Transporters"/>
</dbReference>
<name>A0ABT0DAQ3_9HYPH</name>
<protein>
    <submittedName>
        <fullName evidence="8">DMT family transporter</fullName>
    </submittedName>
</protein>
<dbReference type="PANTHER" id="PTHR32322:SF2">
    <property type="entry name" value="EAMA DOMAIN-CONTAINING PROTEIN"/>
    <property type="match status" value="1"/>
</dbReference>
<dbReference type="Pfam" id="PF00892">
    <property type="entry name" value="EamA"/>
    <property type="match status" value="2"/>
</dbReference>
<keyword evidence="3 6" id="KW-0812">Transmembrane</keyword>